<organism evidence="2 3">
    <name type="scientific">Cellulomonas iranensis</name>
    <dbReference type="NCBI Taxonomy" id="76862"/>
    <lineage>
        <taxon>Bacteria</taxon>
        <taxon>Bacillati</taxon>
        <taxon>Actinomycetota</taxon>
        <taxon>Actinomycetes</taxon>
        <taxon>Micrococcales</taxon>
        <taxon>Cellulomonadaceae</taxon>
        <taxon>Cellulomonas</taxon>
    </lineage>
</organism>
<accession>A0ABU0GHW7</accession>
<feature type="region of interest" description="Disordered" evidence="1">
    <location>
        <begin position="519"/>
        <end position="565"/>
    </location>
</feature>
<keyword evidence="3" id="KW-1185">Reference proteome</keyword>
<proteinExistence type="predicted"/>
<sequence length="565" mass="61211">MRQTSSDTLTTLLDTTVVGQPWQPHLTLGAGVDAVTGQLRATAVKPFTVTPSPSLQPEYEYSFVQSESDVQSLISASLKASYNLEGVTVSGSTSYLEEIAVSDLAVTLVARVAVQESRYALAPSYELALTPGEDFRTKYGDYFVAGYRGGSSLYVVYQCRFTSSEQRTKFSASLAADVPQVLSAEGSSSFERIAKESSASVSVRIRAQGVSSVIPDPPASGWTAASVVSVLVPWFNSSLAYEPLESYLMAYRLIDPSLSGEVPVSPDVFAQLGYLYGRFWLARAYVRTCPDFGRRPVEDTYAKLQKTVEANQASLATDVPKIEELTAQTLELLDSLHQVQNRQAFYSRVMSAAKTEPPAGQNFDADTGQVRWGYGFQQGTAPGVVVTAESDRVRQDWHIGWREHVFSYRNSSRVLVGWDVVCNWSDGTGGDWHKVSDTIIGRSGGDVYVKSDYDRGYDWSITWYSVDASQYPPGPWTATGVHVGTGAQAPALQVLAVDDDPVAYWTPERMAAAVPVEPTFPAPPTHEGSRSLVGGPGVVAGGTPGSQGDLWAPRTQPVAQPQDFP</sequence>
<gene>
    <name evidence="2" type="ORF">JO380_001346</name>
</gene>
<dbReference type="Proteomes" id="UP001240250">
    <property type="component" value="Unassembled WGS sequence"/>
</dbReference>
<dbReference type="EMBL" id="JAUSVM010000001">
    <property type="protein sequence ID" value="MDQ0424965.1"/>
    <property type="molecule type" value="Genomic_DNA"/>
</dbReference>
<evidence type="ECO:0000313" key="2">
    <source>
        <dbReference type="EMBL" id="MDQ0424965.1"/>
    </source>
</evidence>
<evidence type="ECO:0000256" key="1">
    <source>
        <dbReference type="SAM" id="MobiDB-lite"/>
    </source>
</evidence>
<comment type="caution">
    <text evidence="2">The sequence shown here is derived from an EMBL/GenBank/DDBJ whole genome shotgun (WGS) entry which is preliminary data.</text>
</comment>
<evidence type="ECO:0000313" key="3">
    <source>
        <dbReference type="Proteomes" id="UP001240250"/>
    </source>
</evidence>
<feature type="compositionally biased region" description="Gly residues" evidence="1">
    <location>
        <begin position="534"/>
        <end position="545"/>
    </location>
</feature>
<protein>
    <submittedName>
        <fullName evidence="2">Uncharacterized protein</fullName>
    </submittedName>
</protein>
<name>A0ABU0GHW7_9CELL</name>
<reference evidence="2 3" key="1">
    <citation type="submission" date="2023-07" db="EMBL/GenBank/DDBJ databases">
        <title>Sequencing the genomes of 1000 actinobacteria strains.</title>
        <authorList>
            <person name="Klenk H.-P."/>
        </authorList>
    </citation>
    <scope>NUCLEOTIDE SEQUENCE [LARGE SCALE GENOMIC DNA]</scope>
    <source>
        <strain evidence="2 3">DSM 14785</strain>
    </source>
</reference>
<dbReference type="RefSeq" id="WP_070320213.1">
    <property type="nucleotide sequence ID" value="NZ_JAUSVM010000001.1"/>
</dbReference>